<name>A0ABQ3UIU1_9CHLR</name>
<keyword evidence="2" id="KW-1185">Reference proteome</keyword>
<dbReference type="CDD" id="cd01427">
    <property type="entry name" value="HAD_like"/>
    <property type="match status" value="1"/>
</dbReference>
<dbReference type="Pfam" id="PF08282">
    <property type="entry name" value="Hydrolase_3"/>
    <property type="match status" value="1"/>
</dbReference>
<evidence type="ECO:0000313" key="2">
    <source>
        <dbReference type="Proteomes" id="UP000654345"/>
    </source>
</evidence>
<gene>
    <name evidence="1" type="ORF">KSB_08050</name>
</gene>
<dbReference type="InterPro" id="IPR023214">
    <property type="entry name" value="HAD_sf"/>
</dbReference>
<evidence type="ECO:0008006" key="3">
    <source>
        <dbReference type="Google" id="ProtNLM"/>
    </source>
</evidence>
<dbReference type="SUPFAM" id="SSF56784">
    <property type="entry name" value="HAD-like"/>
    <property type="match status" value="1"/>
</dbReference>
<dbReference type="InterPro" id="IPR036412">
    <property type="entry name" value="HAD-like_sf"/>
</dbReference>
<reference evidence="1 2" key="1">
    <citation type="journal article" date="2021" name="Int. J. Syst. Evol. Microbiol.">
        <title>Reticulibacter mediterranei gen. nov., sp. nov., within the new family Reticulibacteraceae fam. nov., and Ktedonospora formicarum gen. nov., sp. nov., Ktedonobacter robiniae sp. nov., Dictyobacter formicarum sp. nov. and Dictyobacter arantiisoli sp. nov., belonging to the class Ktedonobacteria.</title>
        <authorList>
            <person name="Yabe S."/>
            <person name="Zheng Y."/>
            <person name="Wang C.M."/>
            <person name="Sakai Y."/>
            <person name="Abe K."/>
            <person name="Yokota A."/>
            <person name="Donadio S."/>
            <person name="Cavaletti L."/>
            <person name="Monciardini P."/>
        </authorList>
    </citation>
    <scope>NUCLEOTIDE SEQUENCE [LARGE SCALE GENOMIC DNA]</scope>
    <source>
        <strain evidence="1 2">SOSP1-30</strain>
    </source>
</reference>
<comment type="caution">
    <text evidence="1">The sequence shown here is derived from an EMBL/GenBank/DDBJ whole genome shotgun (WGS) entry which is preliminary data.</text>
</comment>
<proteinExistence type="predicted"/>
<evidence type="ECO:0000313" key="1">
    <source>
        <dbReference type="EMBL" id="GHO52330.1"/>
    </source>
</evidence>
<protein>
    <recommendedName>
        <fullName evidence="3">ATPase P</fullName>
    </recommendedName>
</protein>
<organism evidence="1 2">
    <name type="scientific">Ktedonobacter robiniae</name>
    <dbReference type="NCBI Taxonomy" id="2778365"/>
    <lineage>
        <taxon>Bacteria</taxon>
        <taxon>Bacillati</taxon>
        <taxon>Chloroflexota</taxon>
        <taxon>Ktedonobacteria</taxon>
        <taxon>Ktedonobacterales</taxon>
        <taxon>Ktedonobacteraceae</taxon>
        <taxon>Ktedonobacter</taxon>
    </lineage>
</organism>
<accession>A0ABQ3UIU1</accession>
<sequence length="153" mass="16556">MLKLDIPERETIELQHAVIDINGTLAVDGIAIAGVAERLEELSEHLTIHLVTAGTHDHLQELERDLGFPIHVTHRSEEKLRYVRDLGPSKVIAIGNGANDTTMLRLAGLGIAVMTTEGVSIRALQAADVVVGNPLDAIDLLLKPKRLIATLRG</sequence>
<dbReference type="RefSeq" id="WP_201369249.1">
    <property type="nucleotide sequence ID" value="NZ_BNJG01000001.1"/>
</dbReference>
<dbReference type="Proteomes" id="UP000654345">
    <property type="component" value="Unassembled WGS sequence"/>
</dbReference>
<dbReference type="Gene3D" id="3.40.50.1000">
    <property type="entry name" value="HAD superfamily/HAD-like"/>
    <property type="match status" value="1"/>
</dbReference>
<dbReference type="EMBL" id="BNJG01000001">
    <property type="protein sequence ID" value="GHO52330.1"/>
    <property type="molecule type" value="Genomic_DNA"/>
</dbReference>